<dbReference type="InterPro" id="IPR026856">
    <property type="entry name" value="Sialidase_fam"/>
</dbReference>
<sequence>MMLVCVAKEYSQSKLCPHVIYSDDHCKTWKMSPFRGVDGEDESKLVELNNGSIIMDIRTNGKRRFTISNDNGISWGPPYSQPELVDPACNGEIMRYTSTLDGNDKNRLIHTSLYSNSGRKNLTIMISYNEGQTWKYKKVIEPSWCINSAVTTSPHDGKIHVYWEKSIDNTVESGVDMIFSTLTLEWITDGEDSWTPPKKS</sequence>
<dbReference type="PANTHER" id="PTHR10628">
    <property type="entry name" value="SIALIDASE"/>
    <property type="match status" value="1"/>
</dbReference>
<organism evidence="2 3">
    <name type="scientific">Tritrichomonas musculus</name>
    <dbReference type="NCBI Taxonomy" id="1915356"/>
    <lineage>
        <taxon>Eukaryota</taxon>
        <taxon>Metamonada</taxon>
        <taxon>Parabasalia</taxon>
        <taxon>Tritrichomonadida</taxon>
        <taxon>Tritrichomonadidae</taxon>
        <taxon>Tritrichomonas</taxon>
    </lineage>
</organism>
<gene>
    <name evidence="2" type="ORF">M9Y10_031967</name>
</gene>
<dbReference type="EMBL" id="JAPFFF010000051">
    <property type="protein sequence ID" value="KAK8839603.1"/>
    <property type="molecule type" value="Genomic_DNA"/>
</dbReference>
<name>A0ABR2H072_9EUKA</name>
<dbReference type="Gene3D" id="2.120.10.10">
    <property type="match status" value="1"/>
</dbReference>
<feature type="domain" description="Sialidase" evidence="1">
    <location>
        <begin position="3"/>
        <end position="144"/>
    </location>
</feature>
<reference evidence="2 3" key="1">
    <citation type="submission" date="2024-04" db="EMBL/GenBank/DDBJ databases">
        <title>Tritrichomonas musculus Genome.</title>
        <authorList>
            <person name="Alves-Ferreira E."/>
            <person name="Grigg M."/>
            <person name="Lorenzi H."/>
            <person name="Galac M."/>
        </authorList>
    </citation>
    <scope>NUCLEOTIDE SEQUENCE [LARGE SCALE GENOMIC DNA]</scope>
    <source>
        <strain evidence="2 3">EAF2021</strain>
    </source>
</reference>
<comment type="caution">
    <text evidence="2">The sequence shown here is derived from an EMBL/GenBank/DDBJ whole genome shotgun (WGS) entry which is preliminary data.</text>
</comment>
<dbReference type="Pfam" id="PF13088">
    <property type="entry name" value="BNR_2"/>
    <property type="match status" value="1"/>
</dbReference>
<evidence type="ECO:0000259" key="1">
    <source>
        <dbReference type="Pfam" id="PF13088"/>
    </source>
</evidence>
<protein>
    <recommendedName>
        <fullName evidence="1">Sialidase domain-containing protein</fullName>
    </recommendedName>
</protein>
<proteinExistence type="predicted"/>
<dbReference type="Proteomes" id="UP001470230">
    <property type="component" value="Unassembled WGS sequence"/>
</dbReference>
<dbReference type="InterPro" id="IPR036278">
    <property type="entry name" value="Sialidase_sf"/>
</dbReference>
<dbReference type="CDD" id="cd15482">
    <property type="entry name" value="Sialidase_non-viral"/>
    <property type="match status" value="1"/>
</dbReference>
<dbReference type="PANTHER" id="PTHR10628:SF30">
    <property type="entry name" value="EXO-ALPHA-SIALIDASE"/>
    <property type="match status" value="1"/>
</dbReference>
<dbReference type="InterPro" id="IPR011040">
    <property type="entry name" value="Sialidase"/>
</dbReference>
<accession>A0ABR2H072</accession>
<evidence type="ECO:0000313" key="3">
    <source>
        <dbReference type="Proteomes" id="UP001470230"/>
    </source>
</evidence>
<evidence type="ECO:0000313" key="2">
    <source>
        <dbReference type="EMBL" id="KAK8839603.1"/>
    </source>
</evidence>
<keyword evidence="3" id="KW-1185">Reference proteome</keyword>
<dbReference type="SUPFAM" id="SSF50939">
    <property type="entry name" value="Sialidases"/>
    <property type="match status" value="1"/>
</dbReference>